<proteinExistence type="predicted"/>
<evidence type="ECO:0000259" key="7">
    <source>
        <dbReference type="PROSITE" id="PS50011"/>
    </source>
</evidence>
<dbReference type="GeneID" id="25741853"/>
<evidence type="ECO:0000256" key="1">
    <source>
        <dbReference type="ARBA" id="ARBA00022527"/>
    </source>
</evidence>
<dbReference type="InterPro" id="IPR011009">
    <property type="entry name" value="Kinase-like_dom_sf"/>
</dbReference>
<dbReference type="GO" id="GO:0004674">
    <property type="term" value="F:protein serine/threonine kinase activity"/>
    <property type="evidence" value="ECO:0007669"/>
    <property type="project" value="UniProtKB-KW"/>
</dbReference>
<dbReference type="PROSITE" id="PS50011">
    <property type="entry name" value="PROTEIN_KINASE_DOM"/>
    <property type="match status" value="1"/>
</dbReference>
<dbReference type="Gene3D" id="1.10.510.10">
    <property type="entry name" value="Transferase(Phosphotransferase) domain 1"/>
    <property type="match status" value="1"/>
</dbReference>
<keyword evidence="5" id="KW-0067">ATP-binding</keyword>
<dbReference type="STRING" id="145388.A0A0D2KU68"/>
<keyword evidence="2" id="KW-0808">Transferase</keyword>
<dbReference type="EMBL" id="KK101993">
    <property type="protein sequence ID" value="KIY98983.1"/>
    <property type="molecule type" value="Genomic_DNA"/>
</dbReference>
<dbReference type="PANTHER" id="PTHR24350">
    <property type="entry name" value="SERINE/THREONINE-PROTEIN KINASE IAL-RELATED"/>
    <property type="match status" value="1"/>
</dbReference>
<keyword evidence="6" id="KW-0175">Coiled coil</keyword>
<protein>
    <recommendedName>
        <fullName evidence="7">Protein kinase domain-containing protein</fullName>
    </recommendedName>
</protein>
<dbReference type="Proteomes" id="UP000054498">
    <property type="component" value="Unassembled WGS sequence"/>
</dbReference>
<keyword evidence="4" id="KW-0418">Kinase</keyword>
<dbReference type="InterPro" id="IPR000719">
    <property type="entry name" value="Prot_kinase_dom"/>
</dbReference>
<evidence type="ECO:0000256" key="5">
    <source>
        <dbReference type="ARBA" id="ARBA00022840"/>
    </source>
</evidence>
<evidence type="ECO:0000313" key="8">
    <source>
        <dbReference type="EMBL" id="KIY98983.1"/>
    </source>
</evidence>
<evidence type="ECO:0000256" key="2">
    <source>
        <dbReference type="ARBA" id="ARBA00022679"/>
    </source>
</evidence>
<evidence type="ECO:0000256" key="4">
    <source>
        <dbReference type="ARBA" id="ARBA00022777"/>
    </source>
</evidence>
<dbReference type="AlphaFoldDB" id="A0A0D2KU68"/>
<dbReference type="GO" id="GO:0005524">
    <property type="term" value="F:ATP binding"/>
    <property type="evidence" value="ECO:0007669"/>
    <property type="project" value="UniProtKB-KW"/>
</dbReference>
<dbReference type="InterPro" id="IPR030616">
    <property type="entry name" value="Aur-like"/>
</dbReference>
<sequence length="771" mass="78489">MALPNFPQLFSRGDPVLASLPGSQLRAMRSVYQEGSSLVGLVRLPDGRPAVVKALCKDRLIAQPALVDQVLSEILSQEELGPEVLYPGGVPALLAVHEDETHVHLVFEYGGEALMPMIGGLTWQERDALTDEIARTLLPLLAGLHAKGFSYNDLKPEQLLINRCLDGTLAPRLCDFGGVTALGCGAVLAFTPRYAPPEAAGEILKFVYDRGAPSYLGDLVGPEYDAWALAASVAVVQAGRHPWETAEAAAALARGDGDAHDAAMARRIRDAPRAHRDLPDILALRPAKLAFLDSALDPHPAARPSPLELCFGEYGESLGITDCLDWVPAVGEAVPLLADLAERRRARGDEARAAAAAAAAAHAAEVAALCAAAGAEREAAARREGALHGRVAALEDAARAGAVREVRKDEAAAAAASAHAAESAALRAAASAARDEAAQREGALQGRVAALESQAQRKDEAAAALRAALADEQAAFQAQVAALQARLAELEGASRAAVVAAAALAGEGSRGGGECGGTSCASSVCSGDDGSVEHALSAELLASRAASPRLSLDGVPDAGAEQAKEQQQVQLEAASHAASGCGVSDFAARAEVPIKVVVDGCGEPRAPSRASSRSVSPSGPGKLRCAGVAAFFAAEHGGGSCSGAGIAAPTAGAMKPCAVARAAATCSTDDVSCSSAHGDACAAPDAASGREADAAAVIAVVTLTSTSNGARGKEFFFTSGGVKRPCAVRGGRDVRTPAERVHGAAHKLRKEAGKATAALKGLLCMRAPAAY</sequence>
<dbReference type="Pfam" id="PF00069">
    <property type="entry name" value="Pkinase"/>
    <property type="match status" value="1"/>
</dbReference>
<keyword evidence="9" id="KW-1185">Reference proteome</keyword>
<accession>A0A0D2KU68</accession>
<organism evidence="8 9">
    <name type="scientific">Monoraphidium neglectum</name>
    <dbReference type="NCBI Taxonomy" id="145388"/>
    <lineage>
        <taxon>Eukaryota</taxon>
        <taxon>Viridiplantae</taxon>
        <taxon>Chlorophyta</taxon>
        <taxon>core chlorophytes</taxon>
        <taxon>Chlorophyceae</taxon>
        <taxon>CS clade</taxon>
        <taxon>Sphaeropleales</taxon>
        <taxon>Selenastraceae</taxon>
        <taxon>Monoraphidium</taxon>
    </lineage>
</organism>
<dbReference type="SUPFAM" id="SSF56112">
    <property type="entry name" value="Protein kinase-like (PK-like)"/>
    <property type="match status" value="1"/>
</dbReference>
<evidence type="ECO:0000313" key="9">
    <source>
        <dbReference type="Proteomes" id="UP000054498"/>
    </source>
</evidence>
<name>A0A0D2KU68_9CHLO</name>
<gene>
    <name evidence="8" type="ORF">MNEG_8978</name>
</gene>
<dbReference type="KEGG" id="mng:MNEG_8978"/>
<keyword evidence="1" id="KW-0723">Serine/threonine-protein kinase</keyword>
<feature type="coiled-coil region" evidence="6">
    <location>
        <begin position="448"/>
        <end position="493"/>
    </location>
</feature>
<evidence type="ECO:0000256" key="3">
    <source>
        <dbReference type="ARBA" id="ARBA00022741"/>
    </source>
</evidence>
<dbReference type="RefSeq" id="XP_013898003.1">
    <property type="nucleotide sequence ID" value="XM_014042549.1"/>
</dbReference>
<dbReference type="SMART" id="SM00220">
    <property type="entry name" value="S_TKc"/>
    <property type="match status" value="1"/>
</dbReference>
<reference evidence="8 9" key="1">
    <citation type="journal article" date="2013" name="BMC Genomics">
        <title>Reconstruction of the lipid metabolism for the microalga Monoraphidium neglectum from its genome sequence reveals characteristics suitable for biofuel production.</title>
        <authorList>
            <person name="Bogen C."/>
            <person name="Al-Dilaimi A."/>
            <person name="Albersmeier A."/>
            <person name="Wichmann J."/>
            <person name="Grundmann M."/>
            <person name="Rupp O."/>
            <person name="Lauersen K.J."/>
            <person name="Blifernez-Klassen O."/>
            <person name="Kalinowski J."/>
            <person name="Goesmann A."/>
            <person name="Mussgnug J.H."/>
            <person name="Kruse O."/>
        </authorList>
    </citation>
    <scope>NUCLEOTIDE SEQUENCE [LARGE SCALE GENOMIC DNA]</scope>
    <source>
        <strain evidence="8 9">SAG 48.87</strain>
    </source>
</reference>
<evidence type="ECO:0000256" key="6">
    <source>
        <dbReference type="SAM" id="Coils"/>
    </source>
</evidence>
<feature type="domain" description="Protein kinase" evidence="7">
    <location>
        <begin position="28"/>
        <end position="318"/>
    </location>
</feature>
<keyword evidence="3" id="KW-0547">Nucleotide-binding</keyword>